<dbReference type="InterPro" id="IPR042095">
    <property type="entry name" value="SUMF_sf"/>
</dbReference>
<dbReference type="GO" id="GO:0120147">
    <property type="term" value="F:formylglycine-generating oxidase activity"/>
    <property type="evidence" value="ECO:0007669"/>
    <property type="project" value="TreeGrafter"/>
</dbReference>
<gene>
    <name evidence="2" type="ORF">CK623_13945</name>
</gene>
<sequence length="291" mass="31453">MRRRWHAGPAAGGWKASALALGCWGLAQPVLAQLGAALAIEMQAIPAGHFVMGSCLPVDGLRGVAAQATDCSEPDVHAHGDEGPRRQVVVPAFQLGRTPVTLGQFRRYARAAGRDDLLTPDFLSSNAYGDNAPVVWVSWQDAQDFIAWLNQTQGEGWRLPSEAEWEYACRAGVQHHSHCGGSDLPALGWYDANSDGQQQAVAQKAPNAFGLYDMSGNVWEWVQDCWADSYRGAPKDGSAWRAGNCQKDLRVLRGGSWGGGTSAARAANRFENSAAMRSHYYGFRLARSLAP</sequence>
<dbReference type="SUPFAM" id="SSF56436">
    <property type="entry name" value="C-type lectin-like"/>
    <property type="match status" value="1"/>
</dbReference>
<dbReference type="Pfam" id="PF03781">
    <property type="entry name" value="FGE-sulfatase"/>
    <property type="match status" value="1"/>
</dbReference>
<feature type="domain" description="Sulfatase-modifying factor enzyme-like" evidence="1">
    <location>
        <begin position="41"/>
        <end position="287"/>
    </location>
</feature>
<name>A0A2A2AF35_9BURK</name>
<protein>
    <submittedName>
        <fullName evidence="2">Sulphatase-modifying factor protein</fullName>
    </submittedName>
</protein>
<comment type="caution">
    <text evidence="2">The sequence shown here is derived from an EMBL/GenBank/DDBJ whole genome shotgun (WGS) entry which is preliminary data.</text>
</comment>
<dbReference type="InterPro" id="IPR005532">
    <property type="entry name" value="SUMF_dom"/>
</dbReference>
<evidence type="ECO:0000313" key="3">
    <source>
        <dbReference type="Proteomes" id="UP000218644"/>
    </source>
</evidence>
<dbReference type="InterPro" id="IPR016187">
    <property type="entry name" value="CTDL_fold"/>
</dbReference>
<dbReference type="PANTHER" id="PTHR23150:SF35">
    <property type="entry name" value="BLL6746 PROTEIN"/>
    <property type="match status" value="1"/>
</dbReference>
<accession>A0A2A2AF35</accession>
<dbReference type="AlphaFoldDB" id="A0A2A2AF35"/>
<reference evidence="2 3" key="1">
    <citation type="submission" date="2017-08" db="EMBL/GenBank/DDBJ databases">
        <title>WGS of Clinical strains of the CDC Group NO-1 linked to zoonotic infections in humans.</title>
        <authorList>
            <person name="Bernier A.-M."/>
            <person name="Bernard K."/>
        </authorList>
    </citation>
    <scope>NUCLEOTIDE SEQUENCE [LARGE SCALE GENOMIC DNA]</scope>
    <source>
        <strain evidence="2 3">NML79-0751</strain>
    </source>
</reference>
<evidence type="ECO:0000259" key="1">
    <source>
        <dbReference type="Pfam" id="PF03781"/>
    </source>
</evidence>
<dbReference type="Gene3D" id="3.90.1580.10">
    <property type="entry name" value="paralog of FGE (formylglycine-generating enzyme)"/>
    <property type="match status" value="1"/>
</dbReference>
<dbReference type="EMBL" id="NSJD01000043">
    <property type="protein sequence ID" value="PAT37175.1"/>
    <property type="molecule type" value="Genomic_DNA"/>
</dbReference>
<dbReference type="RefSeq" id="WP_095557944.1">
    <property type="nucleotide sequence ID" value="NZ_NSJD01000043.1"/>
</dbReference>
<dbReference type="Proteomes" id="UP000218644">
    <property type="component" value="Unassembled WGS sequence"/>
</dbReference>
<proteinExistence type="predicted"/>
<dbReference type="InterPro" id="IPR051043">
    <property type="entry name" value="Sulfatase_Mod_Factor_Kinase"/>
</dbReference>
<dbReference type="PANTHER" id="PTHR23150">
    <property type="entry name" value="SULFATASE MODIFYING FACTOR 1, 2"/>
    <property type="match status" value="1"/>
</dbReference>
<organism evidence="2 3">
    <name type="scientific">Vandammella animalimorsus</name>
    <dbReference type="NCBI Taxonomy" id="2029117"/>
    <lineage>
        <taxon>Bacteria</taxon>
        <taxon>Pseudomonadati</taxon>
        <taxon>Pseudomonadota</taxon>
        <taxon>Betaproteobacteria</taxon>
        <taxon>Burkholderiales</taxon>
        <taxon>Comamonadaceae</taxon>
        <taxon>Vandammella</taxon>
    </lineage>
</organism>
<evidence type="ECO:0000313" key="2">
    <source>
        <dbReference type="EMBL" id="PAT37175.1"/>
    </source>
</evidence>